<evidence type="ECO:0000313" key="7">
    <source>
        <dbReference type="EMBL" id="GGM27766.1"/>
    </source>
</evidence>
<keyword evidence="2 4" id="KW-0238">DNA-binding</keyword>
<keyword evidence="3" id="KW-0804">Transcription</keyword>
<protein>
    <submittedName>
        <fullName evidence="7">TetR family transcriptional regulator</fullName>
    </submittedName>
</protein>
<comment type="caution">
    <text evidence="7">The sequence shown here is derived from an EMBL/GenBank/DDBJ whole genome shotgun (WGS) entry which is preliminary data.</text>
</comment>
<accession>A0A8H9GKQ1</accession>
<dbReference type="PANTHER" id="PTHR30055:SF148">
    <property type="entry name" value="TETR-FAMILY TRANSCRIPTIONAL REGULATOR"/>
    <property type="match status" value="1"/>
</dbReference>
<feature type="region of interest" description="Disordered" evidence="5">
    <location>
        <begin position="1"/>
        <end position="22"/>
    </location>
</feature>
<keyword evidence="1" id="KW-0805">Transcription regulation</keyword>
<evidence type="ECO:0000256" key="2">
    <source>
        <dbReference type="ARBA" id="ARBA00023125"/>
    </source>
</evidence>
<reference evidence="7" key="1">
    <citation type="journal article" date="2014" name="Int. J. Syst. Evol. Microbiol.">
        <title>Complete genome sequence of Corynebacterium casei LMG S-19264T (=DSM 44701T), isolated from a smear-ripened cheese.</title>
        <authorList>
            <consortium name="US DOE Joint Genome Institute (JGI-PGF)"/>
            <person name="Walter F."/>
            <person name="Albersmeier A."/>
            <person name="Kalinowski J."/>
            <person name="Ruckert C."/>
        </authorList>
    </citation>
    <scope>NUCLEOTIDE SEQUENCE</scope>
    <source>
        <strain evidence="7">JCM 3051</strain>
    </source>
</reference>
<dbReference type="GO" id="GO:0003700">
    <property type="term" value="F:DNA-binding transcription factor activity"/>
    <property type="evidence" value="ECO:0007669"/>
    <property type="project" value="TreeGrafter"/>
</dbReference>
<name>A0A8H9GKQ1_9MICO</name>
<dbReference type="SUPFAM" id="SSF46689">
    <property type="entry name" value="Homeodomain-like"/>
    <property type="match status" value="1"/>
</dbReference>
<keyword evidence="8" id="KW-1185">Reference proteome</keyword>
<dbReference type="PANTHER" id="PTHR30055">
    <property type="entry name" value="HTH-TYPE TRANSCRIPTIONAL REGULATOR RUTR"/>
    <property type="match status" value="1"/>
</dbReference>
<reference evidence="7" key="2">
    <citation type="submission" date="2020-09" db="EMBL/GenBank/DDBJ databases">
        <authorList>
            <person name="Sun Q."/>
            <person name="Ohkuma M."/>
        </authorList>
    </citation>
    <scope>NUCLEOTIDE SEQUENCE</scope>
    <source>
        <strain evidence="7">JCM 3051</strain>
    </source>
</reference>
<dbReference type="InterPro" id="IPR001647">
    <property type="entry name" value="HTH_TetR"/>
</dbReference>
<dbReference type="Pfam" id="PF16859">
    <property type="entry name" value="TetR_C_11"/>
    <property type="match status" value="1"/>
</dbReference>
<gene>
    <name evidence="7" type="ORF">GCM10010102_24350</name>
</gene>
<dbReference type="AlphaFoldDB" id="A0A8H9GKQ1"/>
<dbReference type="InterPro" id="IPR050109">
    <property type="entry name" value="HTH-type_TetR-like_transc_reg"/>
</dbReference>
<dbReference type="Gene3D" id="1.10.10.60">
    <property type="entry name" value="Homeodomain-like"/>
    <property type="match status" value="1"/>
</dbReference>
<evidence type="ECO:0000256" key="5">
    <source>
        <dbReference type="SAM" id="MobiDB-lite"/>
    </source>
</evidence>
<evidence type="ECO:0000256" key="3">
    <source>
        <dbReference type="ARBA" id="ARBA00023163"/>
    </source>
</evidence>
<feature type="domain" description="HTH tetR-type" evidence="6">
    <location>
        <begin position="20"/>
        <end position="80"/>
    </location>
</feature>
<organism evidence="7 8">
    <name type="scientific">Promicromonospora citrea</name>
    <dbReference type="NCBI Taxonomy" id="43677"/>
    <lineage>
        <taxon>Bacteria</taxon>
        <taxon>Bacillati</taxon>
        <taxon>Actinomycetota</taxon>
        <taxon>Actinomycetes</taxon>
        <taxon>Micrococcales</taxon>
        <taxon>Promicromonosporaceae</taxon>
        <taxon>Promicromonospora</taxon>
    </lineage>
</organism>
<dbReference type="RefSeq" id="WP_189087034.1">
    <property type="nucleotide sequence ID" value="NZ_BMPT01000009.1"/>
</dbReference>
<dbReference type="EMBL" id="BMPT01000009">
    <property type="protein sequence ID" value="GGM27766.1"/>
    <property type="molecule type" value="Genomic_DNA"/>
</dbReference>
<evidence type="ECO:0000259" key="6">
    <source>
        <dbReference type="PROSITE" id="PS50977"/>
    </source>
</evidence>
<evidence type="ECO:0000313" key="8">
    <source>
        <dbReference type="Proteomes" id="UP000655589"/>
    </source>
</evidence>
<dbReference type="PRINTS" id="PR00455">
    <property type="entry name" value="HTHTETR"/>
</dbReference>
<dbReference type="InterPro" id="IPR036271">
    <property type="entry name" value="Tet_transcr_reg_TetR-rel_C_sf"/>
</dbReference>
<dbReference type="InterPro" id="IPR009057">
    <property type="entry name" value="Homeodomain-like_sf"/>
</dbReference>
<dbReference type="InterPro" id="IPR011075">
    <property type="entry name" value="TetR_C"/>
</dbReference>
<evidence type="ECO:0000256" key="4">
    <source>
        <dbReference type="PROSITE-ProRule" id="PRU00335"/>
    </source>
</evidence>
<evidence type="ECO:0000256" key="1">
    <source>
        <dbReference type="ARBA" id="ARBA00023015"/>
    </source>
</evidence>
<dbReference type="PROSITE" id="PS50977">
    <property type="entry name" value="HTH_TETR_2"/>
    <property type="match status" value="1"/>
</dbReference>
<dbReference type="Proteomes" id="UP000655589">
    <property type="component" value="Unassembled WGS sequence"/>
</dbReference>
<feature type="DNA-binding region" description="H-T-H motif" evidence="4">
    <location>
        <begin position="43"/>
        <end position="62"/>
    </location>
</feature>
<dbReference type="GO" id="GO:0000976">
    <property type="term" value="F:transcription cis-regulatory region binding"/>
    <property type="evidence" value="ECO:0007669"/>
    <property type="project" value="TreeGrafter"/>
</dbReference>
<proteinExistence type="predicted"/>
<sequence length="218" mass="23086">MTGDPAGSPPPRPRGRPRSDAADTAILAAARELLATDGVAGAGMEQVARRAGVSKVTVYRRWSSKEALLAAAFESAGAGLPARTLDGGGDPPSSYDGLTYSEMARLIDDALPTAADALADPQYRALLAAVFGARSTHPGLLAVFWEHHVLPRRRTALVLLERATAEGHLPAGTDVEALLDMTVGALVYRLLQPGEIDRDELLAYLRRVYRQAGLIPPS</sequence>
<dbReference type="SUPFAM" id="SSF48498">
    <property type="entry name" value="Tetracyclin repressor-like, C-terminal domain"/>
    <property type="match status" value="1"/>
</dbReference>
<dbReference type="Pfam" id="PF00440">
    <property type="entry name" value="TetR_N"/>
    <property type="match status" value="1"/>
</dbReference>
<dbReference type="Gene3D" id="1.10.357.10">
    <property type="entry name" value="Tetracycline Repressor, domain 2"/>
    <property type="match status" value="1"/>
</dbReference>